<evidence type="ECO:0000313" key="8">
    <source>
        <dbReference type="Proteomes" id="UP000324575"/>
    </source>
</evidence>
<dbReference type="Proteomes" id="UP000324575">
    <property type="component" value="Unassembled WGS sequence"/>
</dbReference>
<comment type="caution">
    <text evidence="7">The sequence shown here is derived from an EMBL/GenBank/DDBJ whole genome shotgun (WGS) entry which is preliminary data.</text>
</comment>
<dbReference type="Gene3D" id="2.115.10.20">
    <property type="entry name" value="Glycosyl hydrolase domain, family 43"/>
    <property type="match status" value="2"/>
</dbReference>
<keyword evidence="3 7" id="KW-0378">Hydrolase</keyword>
<dbReference type="GO" id="GO:0046556">
    <property type="term" value="F:alpha-L-arabinofuranosidase activity"/>
    <property type="evidence" value="ECO:0007669"/>
    <property type="project" value="UniProtKB-EC"/>
</dbReference>
<dbReference type="AlphaFoldDB" id="A0A5M8NSM6"/>
<dbReference type="EC" id="3.2.1.55" evidence="7"/>
<evidence type="ECO:0000256" key="4">
    <source>
        <dbReference type="ARBA" id="ARBA00023277"/>
    </source>
</evidence>
<dbReference type="InterPro" id="IPR023296">
    <property type="entry name" value="Glyco_hydro_beta-prop_sf"/>
</dbReference>
<dbReference type="InterPro" id="IPR052176">
    <property type="entry name" value="Glycosyl_Hydrlase_43_Enz"/>
</dbReference>
<keyword evidence="2" id="KW-0624">Polysaccharide degradation</keyword>
<keyword evidence="5 7" id="KW-0326">Glycosidase</keyword>
<gene>
    <name evidence="7" type="ORF">EZS26_003757</name>
</gene>
<accession>A0A5M8NSM6</accession>
<organism evidence="7 8">
    <name type="scientific">Candidatus Ordinivivax streblomastigis</name>
    <dbReference type="NCBI Taxonomy" id="2540710"/>
    <lineage>
        <taxon>Bacteria</taxon>
        <taxon>Pseudomonadati</taxon>
        <taxon>Bacteroidota</taxon>
        <taxon>Bacteroidia</taxon>
        <taxon>Bacteroidales</taxon>
        <taxon>Candidatus Ordinivivax</taxon>
    </lineage>
</organism>
<comment type="similarity">
    <text evidence="1">Belongs to the glycosyl hydrolase 43 family.</text>
</comment>
<dbReference type="SUPFAM" id="SSF75005">
    <property type="entry name" value="Arabinanase/levansucrase/invertase"/>
    <property type="match status" value="2"/>
</dbReference>
<sequence length="632" mass="70273">PQTIYDPVAKKYMVYFSMHVPNGKDIIYYAYANSSFTALETIPQQLYFPADGNSCIDGDIIPKDGKYYLFYKTEGNGNGIRCAVAESVTGTYVLQSADYVNQTKDSAEGSCVYQLINSDTYVLMYDVYNQGKYEFCTSTDLKNFTLTNKGKMNFSPRHGTVISITAEELNRLTTQWGSGLDLSITGTLSPLVKTQNIVIAAENIFLPVRQGTDLTAFDPQLTSILGTSCIFPQGVQDFSQGAVTYQLKIGGIQQNYTVTAALNNNPVLDGYYADPYILYSHKNKRYYLYPTTDGLVNWSSSSFSAFSSENMVEWQNEGVILDLKKAMPAWGRANAWAPSIIEVNYGEYYKYFYYFSASKKIGVAVADEPIGPFKPITEALVGEKPAGVTSGQEIDPDVFRDPVTGKAYLYWGNGYLAVAELNGNMTSFRSATQVITPDDTFREGVHVFYRNGKYYFLWSENDTRETSYQVRYGVADSPLGPIQVPANNLILSKNYDLKLFGTGHCSVIQAEENQWYIVYHRIARPKGMALGAGYYREVCIDKLDFDAQGAIQAVVPSLEGIGPVQYSGPDLPVTNIPNVIPLISYQSSVTNKKYYSLSGNFLGSNKDSLQKGTYIQQIIFANGQRDAEVVLK</sequence>
<dbReference type="PANTHER" id="PTHR43772:SF2">
    <property type="entry name" value="PUTATIVE (AFU_ORTHOLOGUE AFUA_2G04480)-RELATED"/>
    <property type="match status" value="1"/>
</dbReference>
<dbReference type="EMBL" id="SNRX01000142">
    <property type="protein sequence ID" value="KAA6300101.1"/>
    <property type="molecule type" value="Genomic_DNA"/>
</dbReference>
<dbReference type="PANTHER" id="PTHR43772">
    <property type="entry name" value="ENDO-1,4-BETA-XYLANASE"/>
    <property type="match status" value="1"/>
</dbReference>
<dbReference type="CDD" id="cd08983">
    <property type="entry name" value="GH43_Bt3655-like"/>
    <property type="match status" value="1"/>
</dbReference>
<evidence type="ECO:0000256" key="1">
    <source>
        <dbReference type="ARBA" id="ARBA00009865"/>
    </source>
</evidence>
<proteinExistence type="inferred from homology"/>
<name>A0A5M8NSM6_9BACT</name>
<dbReference type="InterPro" id="IPR006710">
    <property type="entry name" value="Glyco_hydro_43"/>
</dbReference>
<keyword evidence="4" id="KW-0119">Carbohydrate metabolism</keyword>
<feature type="site" description="Important for catalytic activity, responsible for pKa modulation of the active site Glu and correct orientation of both the proton donor and substrate" evidence="6">
    <location>
        <position position="395"/>
    </location>
</feature>
<evidence type="ECO:0000256" key="3">
    <source>
        <dbReference type="ARBA" id="ARBA00022801"/>
    </source>
</evidence>
<protein>
    <submittedName>
        <fullName evidence="7">Arabinoxylan arabinofuranohydrolase</fullName>
        <ecNumber evidence="7">3.2.1.55</ecNumber>
    </submittedName>
</protein>
<dbReference type="GO" id="GO:0045493">
    <property type="term" value="P:xylan catabolic process"/>
    <property type="evidence" value="ECO:0007669"/>
    <property type="project" value="UniProtKB-KW"/>
</dbReference>
<reference evidence="7 8" key="1">
    <citation type="submission" date="2019-03" db="EMBL/GenBank/DDBJ databases">
        <title>Single cell metagenomics reveals metabolic interactions within the superorganism composed of flagellate Streblomastix strix and complex community of Bacteroidetes bacteria on its surface.</title>
        <authorList>
            <person name="Treitli S.C."/>
            <person name="Kolisko M."/>
            <person name="Husnik F."/>
            <person name="Keeling P."/>
            <person name="Hampl V."/>
        </authorList>
    </citation>
    <scope>NUCLEOTIDE SEQUENCE [LARGE SCALE GENOMIC DNA]</scope>
    <source>
        <strain evidence="7">St1</strain>
    </source>
</reference>
<evidence type="ECO:0000256" key="6">
    <source>
        <dbReference type="PIRSR" id="PIRSR606710-2"/>
    </source>
</evidence>
<evidence type="ECO:0000256" key="5">
    <source>
        <dbReference type="ARBA" id="ARBA00023295"/>
    </source>
</evidence>
<feature type="non-terminal residue" evidence="7">
    <location>
        <position position="1"/>
    </location>
</feature>
<dbReference type="Pfam" id="PF04616">
    <property type="entry name" value="Glyco_hydro_43"/>
    <property type="match status" value="1"/>
</dbReference>
<keyword evidence="2" id="KW-0858">Xylan degradation</keyword>
<evidence type="ECO:0000256" key="2">
    <source>
        <dbReference type="ARBA" id="ARBA00022651"/>
    </source>
</evidence>
<evidence type="ECO:0000313" key="7">
    <source>
        <dbReference type="EMBL" id="KAA6300101.1"/>
    </source>
</evidence>